<dbReference type="SUPFAM" id="SSF53254">
    <property type="entry name" value="Phosphoglycerate mutase-like"/>
    <property type="match status" value="1"/>
</dbReference>
<dbReference type="EMBL" id="BMOL01000004">
    <property type="protein sequence ID" value="GGL76713.1"/>
    <property type="molecule type" value="Genomic_DNA"/>
</dbReference>
<sequence>MSGAFLLIRHAKASGQAPDAPLTAEGEAQAHRLVTQLEQYAITRIVSSPWGRALDTARPLAEALGLKIEADGRLTERVLSPTDLPHWQTALRASFAAPALKLPGGESGTGARARALAALHDARDPNGLTAVVTHGNLLALLLGLTYDGWAKLRNPDVWHFRLDRDASRIPLE</sequence>
<dbReference type="InterPro" id="IPR050275">
    <property type="entry name" value="PGM_Phosphatase"/>
</dbReference>
<gene>
    <name evidence="1" type="primary">gpmA</name>
    <name evidence="1" type="ORF">GCM10010840_13470</name>
</gene>
<dbReference type="Proteomes" id="UP000639973">
    <property type="component" value="Unassembled WGS sequence"/>
</dbReference>
<dbReference type="SMART" id="SM00855">
    <property type="entry name" value="PGAM"/>
    <property type="match status" value="1"/>
</dbReference>
<dbReference type="PANTHER" id="PTHR48100">
    <property type="entry name" value="BROAD-SPECIFICITY PHOSPHATASE YOR283W-RELATED"/>
    <property type="match status" value="1"/>
</dbReference>
<evidence type="ECO:0000313" key="2">
    <source>
        <dbReference type="Proteomes" id="UP000639973"/>
    </source>
</evidence>
<dbReference type="InterPro" id="IPR029033">
    <property type="entry name" value="His_PPase_superfam"/>
</dbReference>
<dbReference type="PANTHER" id="PTHR48100:SF1">
    <property type="entry name" value="HISTIDINE PHOSPHATASE FAMILY PROTEIN-RELATED"/>
    <property type="match status" value="1"/>
</dbReference>
<name>A0ABQ2G600_9DEIO</name>
<comment type="caution">
    <text evidence="1">The sequence shown here is derived from an EMBL/GenBank/DDBJ whole genome shotgun (WGS) entry which is preliminary data.</text>
</comment>
<dbReference type="CDD" id="cd07067">
    <property type="entry name" value="HP_PGM_like"/>
    <property type="match status" value="1"/>
</dbReference>
<dbReference type="Gene3D" id="3.40.50.1240">
    <property type="entry name" value="Phosphoglycerate mutase-like"/>
    <property type="match status" value="1"/>
</dbReference>
<accession>A0ABQ2G600</accession>
<organism evidence="1 2">
    <name type="scientific">Deinococcus aerolatus</name>
    <dbReference type="NCBI Taxonomy" id="522487"/>
    <lineage>
        <taxon>Bacteria</taxon>
        <taxon>Thermotogati</taxon>
        <taxon>Deinococcota</taxon>
        <taxon>Deinococci</taxon>
        <taxon>Deinococcales</taxon>
        <taxon>Deinococcaceae</taxon>
        <taxon>Deinococcus</taxon>
    </lineage>
</organism>
<dbReference type="RefSeq" id="WP_188970241.1">
    <property type="nucleotide sequence ID" value="NZ_BMOL01000004.1"/>
</dbReference>
<reference evidence="2" key="1">
    <citation type="journal article" date="2019" name="Int. J. Syst. Evol. Microbiol.">
        <title>The Global Catalogue of Microorganisms (GCM) 10K type strain sequencing project: providing services to taxonomists for standard genome sequencing and annotation.</title>
        <authorList>
            <consortium name="The Broad Institute Genomics Platform"/>
            <consortium name="The Broad Institute Genome Sequencing Center for Infectious Disease"/>
            <person name="Wu L."/>
            <person name="Ma J."/>
        </authorList>
    </citation>
    <scope>NUCLEOTIDE SEQUENCE [LARGE SCALE GENOMIC DNA]</scope>
    <source>
        <strain evidence="2">JCM 15442</strain>
    </source>
</reference>
<dbReference type="InterPro" id="IPR013078">
    <property type="entry name" value="His_Pase_superF_clade-1"/>
</dbReference>
<protein>
    <submittedName>
        <fullName evidence="1">Phosphoglycerate mutase</fullName>
    </submittedName>
</protein>
<evidence type="ECO:0000313" key="1">
    <source>
        <dbReference type="EMBL" id="GGL76713.1"/>
    </source>
</evidence>
<proteinExistence type="predicted"/>
<keyword evidence="2" id="KW-1185">Reference proteome</keyword>
<dbReference type="Pfam" id="PF00300">
    <property type="entry name" value="His_Phos_1"/>
    <property type="match status" value="1"/>
</dbReference>